<evidence type="ECO:0000313" key="2">
    <source>
        <dbReference type="EMBL" id="PSL37263.1"/>
    </source>
</evidence>
<reference evidence="2 4" key="1">
    <citation type="submission" date="2018-03" db="EMBL/GenBank/DDBJ databases">
        <title>Genomic Encyclopedia of Archaeal and Bacterial Type Strains, Phase II (KMG-II): from individual species to whole genera.</title>
        <authorList>
            <person name="Goeker M."/>
        </authorList>
    </citation>
    <scope>NUCLEOTIDE SEQUENCE [LARGE SCALE GENOMIC DNA]</scope>
    <source>
        <strain evidence="2 4">DSM 21548</strain>
    </source>
</reference>
<dbReference type="EMBL" id="RZGY01000002">
    <property type="protein sequence ID" value="RUQ84593.1"/>
    <property type="molecule type" value="Genomic_DNA"/>
</dbReference>
<evidence type="ECO:0000313" key="5">
    <source>
        <dbReference type="Proteomes" id="UP000268291"/>
    </source>
</evidence>
<name>A0A2P8GTG6_9MICO</name>
<sequence>MPSEKRFTRGPDVEHTRTDVVAILSAIAGALALACFLIPPLWVIYVALALAVAGFLLGLRSRKRLQADPTLGGAGLSAFGFLASIIVLIVRLPVLVVDIAALAGLS</sequence>
<dbReference type="AlphaFoldDB" id="A0A2P8GTG6"/>
<evidence type="ECO:0000313" key="3">
    <source>
        <dbReference type="EMBL" id="RUQ84593.1"/>
    </source>
</evidence>
<dbReference type="Proteomes" id="UP000241203">
    <property type="component" value="Unassembled WGS sequence"/>
</dbReference>
<feature type="transmembrane region" description="Helical" evidence="1">
    <location>
        <begin position="42"/>
        <end position="59"/>
    </location>
</feature>
<keyword evidence="1" id="KW-1133">Transmembrane helix</keyword>
<organism evidence="2 4">
    <name type="scientific">Labedella gwakjiensis</name>
    <dbReference type="NCBI Taxonomy" id="390269"/>
    <lineage>
        <taxon>Bacteria</taxon>
        <taxon>Bacillati</taxon>
        <taxon>Actinomycetota</taxon>
        <taxon>Actinomycetes</taxon>
        <taxon>Micrococcales</taxon>
        <taxon>Microbacteriaceae</taxon>
        <taxon>Labedella</taxon>
    </lineage>
</organism>
<evidence type="ECO:0000313" key="4">
    <source>
        <dbReference type="Proteomes" id="UP000241203"/>
    </source>
</evidence>
<dbReference type="PROSITE" id="PS51257">
    <property type="entry name" value="PROKAR_LIPOPROTEIN"/>
    <property type="match status" value="1"/>
</dbReference>
<gene>
    <name evidence="2" type="ORF">CLV49_0870</name>
    <name evidence="3" type="ORF">ELQ93_13370</name>
</gene>
<dbReference type="EMBL" id="PYAU01000001">
    <property type="protein sequence ID" value="PSL37263.1"/>
    <property type="molecule type" value="Genomic_DNA"/>
</dbReference>
<feature type="transmembrane region" description="Helical" evidence="1">
    <location>
        <begin position="20"/>
        <end position="36"/>
    </location>
</feature>
<keyword evidence="1" id="KW-0472">Membrane</keyword>
<feature type="transmembrane region" description="Helical" evidence="1">
    <location>
        <begin position="71"/>
        <end position="90"/>
    </location>
</feature>
<evidence type="ECO:0000256" key="1">
    <source>
        <dbReference type="SAM" id="Phobius"/>
    </source>
</evidence>
<keyword evidence="1" id="KW-0812">Transmembrane</keyword>
<keyword evidence="5" id="KW-1185">Reference proteome</keyword>
<accession>A0A2P8GTG6</accession>
<dbReference type="Proteomes" id="UP000268291">
    <property type="component" value="Unassembled WGS sequence"/>
</dbReference>
<evidence type="ECO:0008006" key="6">
    <source>
        <dbReference type="Google" id="ProtNLM"/>
    </source>
</evidence>
<proteinExistence type="predicted"/>
<protein>
    <recommendedName>
        <fullName evidence="6">DUF4190 domain-containing protein</fullName>
    </recommendedName>
</protein>
<comment type="caution">
    <text evidence="2">The sequence shown here is derived from an EMBL/GenBank/DDBJ whole genome shotgun (WGS) entry which is preliminary data.</text>
</comment>
<dbReference type="RefSeq" id="WP_106562426.1">
    <property type="nucleotide sequence ID" value="NZ_PYAU01000001.1"/>
</dbReference>
<reference evidence="3 5" key="2">
    <citation type="submission" date="2018-12" db="EMBL/GenBank/DDBJ databases">
        <authorList>
            <person name="hu s."/>
            <person name="Xu Y."/>
            <person name="Xu B."/>
            <person name="Li F."/>
        </authorList>
    </citation>
    <scope>NUCLEOTIDE SEQUENCE [LARGE SCALE GENOMIC DNA]</scope>
    <source>
        <strain evidence="3 5">KSW2-17</strain>
    </source>
</reference>